<keyword evidence="1" id="KW-0472">Membrane</keyword>
<protein>
    <submittedName>
        <fullName evidence="2">Carboxypeptidase-related protein</fullName>
    </submittedName>
</protein>
<keyword evidence="2" id="KW-0121">Carboxypeptidase</keyword>
<name>A0A3B0SUX4_9ZZZZ</name>
<organism evidence="2">
    <name type="scientific">hydrothermal vent metagenome</name>
    <dbReference type="NCBI Taxonomy" id="652676"/>
    <lineage>
        <taxon>unclassified sequences</taxon>
        <taxon>metagenomes</taxon>
        <taxon>ecological metagenomes</taxon>
    </lineage>
</organism>
<dbReference type="Gene3D" id="3.40.50.1820">
    <property type="entry name" value="alpha/beta hydrolase"/>
    <property type="match status" value="1"/>
</dbReference>
<keyword evidence="1" id="KW-0812">Transmembrane</keyword>
<dbReference type="EMBL" id="UOEK01000419">
    <property type="protein sequence ID" value="VAW07813.1"/>
    <property type="molecule type" value="Genomic_DNA"/>
</dbReference>
<dbReference type="GO" id="GO:0004180">
    <property type="term" value="F:carboxypeptidase activity"/>
    <property type="evidence" value="ECO:0007669"/>
    <property type="project" value="UniProtKB-KW"/>
</dbReference>
<feature type="non-terminal residue" evidence="2">
    <location>
        <position position="1"/>
    </location>
</feature>
<evidence type="ECO:0000256" key="1">
    <source>
        <dbReference type="SAM" id="Phobius"/>
    </source>
</evidence>
<dbReference type="AlphaFoldDB" id="A0A3B0SUX4"/>
<evidence type="ECO:0000313" key="2">
    <source>
        <dbReference type="EMBL" id="VAW07813.1"/>
    </source>
</evidence>
<keyword evidence="2" id="KW-0645">Protease</keyword>
<proteinExistence type="predicted"/>
<dbReference type="SUPFAM" id="SSF53474">
    <property type="entry name" value="alpha/beta-Hydrolases"/>
    <property type="match status" value="1"/>
</dbReference>
<gene>
    <name evidence="2" type="ORF">MNBD_ACTINO02-2850</name>
</gene>
<feature type="transmembrane region" description="Helical" evidence="1">
    <location>
        <begin position="15"/>
        <end position="34"/>
    </location>
</feature>
<reference evidence="2" key="1">
    <citation type="submission" date="2018-06" db="EMBL/GenBank/DDBJ databases">
        <authorList>
            <person name="Zhirakovskaya E."/>
        </authorList>
    </citation>
    <scope>NUCLEOTIDE SEQUENCE</scope>
</reference>
<sequence length="303" mass="34616">RAAGLAGHLFNRYGVAFNGLLLISAILSFQTAGFDRKTWTFSRGNDLPYPLFLPTYAATAHYHAALGDAEQSTALRELLDDVEAFAATTYQLGLFQGDEISPEDESVILDELERMTGLGREYLDRYNMRIEILRYCKELLRDRNRSVGRIDSRYTGIDRFTAGDTMEHDPSLDAVSAAYSSALNHYVRADLGYESDLPYEILSDRVHPWNYEDFQNSYVDVSETLRDTMSRNRHMKVLFANGYYDLATPYFATEYTVNHMDLDPEVRDNVTMTYYEAGHMMYVHLPSLEKLGADMRSFITDAV</sequence>
<dbReference type="InterPro" id="IPR029058">
    <property type="entry name" value="AB_hydrolase_fold"/>
</dbReference>
<keyword evidence="1" id="KW-1133">Transmembrane helix</keyword>
<keyword evidence="2" id="KW-0378">Hydrolase</keyword>
<accession>A0A3B0SUX4</accession>